<dbReference type="Pfam" id="PF06916">
    <property type="entry name" value="FAM210A-B_dom"/>
    <property type="match status" value="1"/>
</dbReference>
<evidence type="ECO:0000313" key="3">
    <source>
        <dbReference type="Proteomes" id="UP000507222"/>
    </source>
</evidence>
<evidence type="ECO:0000313" key="2">
    <source>
        <dbReference type="EMBL" id="CAB4283326.1"/>
    </source>
</evidence>
<name>A0A6J5V2Z9_PRUAR</name>
<sequence length="433" mass="47846">MATALLVPCLNSASFFNNNGQSRNRCCASIQPSKASSYSKRFRVRALKEKTEEEIKNPSSADSAEEITKKYGLEAGLWKIFSSKEEGKEGVEKKSKGDDAKQLLAKYGGAYLATSIALSIISFSLCYALVSAGIDVQALLQKVGISGSETGEKVGTFALAYAAHKAASPIRFPPTVALTPIVARWIGKKVEKEKWIFREHLPEPSTQTPLVKQIHEMVGHHRFSEKKSPLLQLDSVGLTLSDAHGNLPYLGSSSSTSFIWEFNFSDFDVTRDRHAPDSVALLRSQGIDFDRNQSEGIDSARFAEQLMSSGLVLNESVSWVTFHSAYDFGYLVKILTGQQLPSGLKDLEEFLKIVRVFFGSRVYDVKHMIRFCDGLYGGLEQVAKRLEVNRAVGKCHQAGLLTLHTFQQITKKCFANYDEVEKHAGKLFGLAVV</sequence>
<feature type="domain" description="DUF1279" evidence="1">
    <location>
        <begin position="100"/>
        <end position="181"/>
    </location>
</feature>
<gene>
    <name evidence="2" type="ORF">CURHAP_LOCUS37663</name>
</gene>
<reference evidence="2 3" key="1">
    <citation type="submission" date="2020-05" db="EMBL/GenBank/DDBJ databases">
        <authorList>
            <person name="Campoy J."/>
            <person name="Schneeberger K."/>
            <person name="Spophaly S."/>
        </authorList>
    </citation>
    <scope>NUCLEOTIDE SEQUENCE [LARGE SCALE GENOMIC DNA]</scope>
    <source>
        <strain evidence="2">PruArmRojPasFocal</strain>
    </source>
</reference>
<dbReference type="GO" id="GO:0004535">
    <property type="term" value="F:poly(A)-specific ribonuclease activity"/>
    <property type="evidence" value="ECO:0007669"/>
    <property type="project" value="InterPro"/>
</dbReference>
<organism evidence="2 3">
    <name type="scientific">Prunus armeniaca</name>
    <name type="common">Apricot</name>
    <name type="synonym">Armeniaca vulgaris</name>
    <dbReference type="NCBI Taxonomy" id="36596"/>
    <lineage>
        <taxon>Eukaryota</taxon>
        <taxon>Viridiplantae</taxon>
        <taxon>Streptophyta</taxon>
        <taxon>Embryophyta</taxon>
        <taxon>Tracheophyta</taxon>
        <taxon>Spermatophyta</taxon>
        <taxon>Magnoliopsida</taxon>
        <taxon>eudicotyledons</taxon>
        <taxon>Gunneridae</taxon>
        <taxon>Pentapetalae</taxon>
        <taxon>rosids</taxon>
        <taxon>fabids</taxon>
        <taxon>Rosales</taxon>
        <taxon>Rosaceae</taxon>
        <taxon>Amygdaloideae</taxon>
        <taxon>Amygdaleae</taxon>
        <taxon>Prunus</taxon>
    </lineage>
</organism>
<dbReference type="AlphaFoldDB" id="A0A6J5V2Z9"/>
<dbReference type="SUPFAM" id="SSF53098">
    <property type="entry name" value="Ribonuclease H-like"/>
    <property type="match status" value="1"/>
</dbReference>
<evidence type="ECO:0000259" key="1">
    <source>
        <dbReference type="Pfam" id="PF06916"/>
    </source>
</evidence>
<dbReference type="InterPro" id="IPR039637">
    <property type="entry name" value="CNOT7/CNOT8/Pop2"/>
</dbReference>
<dbReference type="EMBL" id="CAEKDK010000006">
    <property type="protein sequence ID" value="CAB4283326.1"/>
    <property type="molecule type" value="Genomic_DNA"/>
</dbReference>
<dbReference type="Proteomes" id="UP000507222">
    <property type="component" value="Unassembled WGS sequence"/>
</dbReference>
<dbReference type="InterPro" id="IPR009688">
    <property type="entry name" value="FAM210A/B-like_dom"/>
</dbReference>
<dbReference type="InterPro" id="IPR012337">
    <property type="entry name" value="RNaseH-like_sf"/>
</dbReference>
<dbReference type="PANTHER" id="PTHR10797">
    <property type="entry name" value="CCR4-NOT TRANSCRIPTION COMPLEX SUBUNIT"/>
    <property type="match status" value="1"/>
</dbReference>
<proteinExistence type="predicted"/>
<dbReference type="GO" id="GO:0003676">
    <property type="term" value="F:nucleic acid binding"/>
    <property type="evidence" value="ECO:0007669"/>
    <property type="project" value="InterPro"/>
</dbReference>
<protein>
    <recommendedName>
        <fullName evidence="1">DUF1279 domain-containing protein</fullName>
    </recommendedName>
</protein>
<accession>A0A6J5V2Z9</accession>
<dbReference type="Gene3D" id="3.30.420.10">
    <property type="entry name" value="Ribonuclease H-like superfamily/Ribonuclease H"/>
    <property type="match status" value="1"/>
</dbReference>
<dbReference type="InterPro" id="IPR036397">
    <property type="entry name" value="RNaseH_sf"/>
</dbReference>
<dbReference type="GO" id="GO:0030014">
    <property type="term" value="C:CCR4-NOT complex"/>
    <property type="evidence" value="ECO:0007669"/>
    <property type="project" value="InterPro"/>
</dbReference>